<evidence type="ECO:0000313" key="1">
    <source>
        <dbReference type="EMBL" id="CCI39881.1"/>
    </source>
</evidence>
<comment type="caution">
    <text evidence="1">The sequence shown here is derived from an EMBL/GenBank/DDBJ whole genome shotgun (WGS) entry which is preliminary data.</text>
</comment>
<dbReference type="OrthoDB" id="100592at2759"/>
<sequence>MPETSIEKLDPRILKQLRAQITSIHGSRKNLAYVITLQSKNLAKVYRDMSPLNGHESSQSVTRSFEEFRDLRKSLLSRLTATTKSPLAQSLLRGQLGLKKSFSAANVLDAAKQLSTCNCKGSSGCTFDVMCVFLERLRFSRNRFFRTNLSEADISCQRSEAENFITILLTIIQRVDENELSAGCLFLQDILKFLDLENTLSAILKQRSWQMNLHGWRNYNTETFGNGIRADQKH</sequence>
<keyword evidence="2" id="KW-1185">Reference proteome</keyword>
<name>A0A024FZH4_9STRA</name>
<dbReference type="InParanoid" id="A0A024FZH4"/>
<evidence type="ECO:0008006" key="3">
    <source>
        <dbReference type="Google" id="ProtNLM"/>
    </source>
</evidence>
<organism evidence="1 2">
    <name type="scientific">Albugo candida</name>
    <dbReference type="NCBI Taxonomy" id="65357"/>
    <lineage>
        <taxon>Eukaryota</taxon>
        <taxon>Sar</taxon>
        <taxon>Stramenopiles</taxon>
        <taxon>Oomycota</taxon>
        <taxon>Peronosporomycetes</taxon>
        <taxon>Albuginales</taxon>
        <taxon>Albuginaceae</taxon>
        <taxon>Albugo</taxon>
    </lineage>
</organism>
<reference evidence="1 2" key="1">
    <citation type="submission" date="2012-05" db="EMBL/GenBank/DDBJ databases">
        <title>Recombination and specialization in a pathogen metapopulation.</title>
        <authorList>
            <person name="Gardiner A."/>
            <person name="Kemen E."/>
            <person name="Schultz-Larsen T."/>
            <person name="MacLean D."/>
            <person name="Van Oosterhout C."/>
            <person name="Jones J.D.G."/>
        </authorList>
    </citation>
    <scope>NUCLEOTIDE SEQUENCE [LARGE SCALE GENOMIC DNA]</scope>
    <source>
        <strain evidence="1 2">Ac Nc2</strain>
    </source>
</reference>
<evidence type="ECO:0000313" key="2">
    <source>
        <dbReference type="Proteomes" id="UP000053237"/>
    </source>
</evidence>
<proteinExistence type="predicted"/>
<dbReference type="EMBL" id="CAIX01000004">
    <property type="protein sequence ID" value="CCI39881.1"/>
    <property type="molecule type" value="Genomic_DNA"/>
</dbReference>
<dbReference type="AlphaFoldDB" id="A0A024FZH4"/>
<protein>
    <recommendedName>
        <fullName evidence="3">PX domain-containing protein</fullName>
    </recommendedName>
</protein>
<gene>
    <name evidence="1" type="ORF">BN9_006650</name>
</gene>
<dbReference type="Proteomes" id="UP000053237">
    <property type="component" value="Unassembled WGS sequence"/>
</dbReference>
<accession>A0A024FZH4</accession>